<feature type="region of interest" description="Disordered" evidence="1">
    <location>
        <begin position="1"/>
        <end position="23"/>
    </location>
</feature>
<dbReference type="Pfam" id="PF04149">
    <property type="entry name" value="DUF397"/>
    <property type="match status" value="1"/>
</dbReference>
<reference evidence="3 4" key="1">
    <citation type="submission" date="2021-01" db="EMBL/GenBank/DDBJ databases">
        <title>Whole genome shotgun sequence of Verrucosispora andamanensis NBRC 109075.</title>
        <authorList>
            <person name="Komaki H."/>
            <person name="Tamura T."/>
        </authorList>
    </citation>
    <scope>NUCLEOTIDE SEQUENCE [LARGE SCALE GENOMIC DNA]</scope>
    <source>
        <strain evidence="3 4">NBRC 109075</strain>
    </source>
</reference>
<accession>A0ABQ4HS12</accession>
<dbReference type="Proteomes" id="UP000647017">
    <property type="component" value="Unassembled WGS sequence"/>
</dbReference>
<comment type="caution">
    <text evidence="3">The sequence shown here is derived from an EMBL/GenBank/DDBJ whole genome shotgun (WGS) entry which is preliminary data.</text>
</comment>
<sequence length="69" mass="7820">MTIRPSTQLTWRKSSHSDDGNCVEVADTDEPILVRDSKNSTGPVLRFAPEQWHTFTQAVRDRGFSSPMQ</sequence>
<name>A0ABQ4HS12_9ACTN</name>
<dbReference type="EMBL" id="BOOZ01000007">
    <property type="protein sequence ID" value="GIJ08448.1"/>
    <property type="molecule type" value="Genomic_DNA"/>
</dbReference>
<keyword evidence="4" id="KW-1185">Reference proteome</keyword>
<feature type="domain" description="DUF397" evidence="2">
    <location>
        <begin position="9"/>
        <end position="60"/>
    </location>
</feature>
<evidence type="ECO:0000259" key="2">
    <source>
        <dbReference type="Pfam" id="PF04149"/>
    </source>
</evidence>
<dbReference type="InterPro" id="IPR007278">
    <property type="entry name" value="DUF397"/>
</dbReference>
<protein>
    <recommendedName>
        <fullName evidence="2">DUF397 domain-containing protein</fullName>
    </recommendedName>
</protein>
<evidence type="ECO:0000313" key="3">
    <source>
        <dbReference type="EMBL" id="GIJ08448.1"/>
    </source>
</evidence>
<evidence type="ECO:0000313" key="4">
    <source>
        <dbReference type="Proteomes" id="UP000647017"/>
    </source>
</evidence>
<organism evidence="3 4">
    <name type="scientific">Micromonospora andamanensis</name>
    <dbReference type="NCBI Taxonomy" id="1287068"/>
    <lineage>
        <taxon>Bacteria</taxon>
        <taxon>Bacillati</taxon>
        <taxon>Actinomycetota</taxon>
        <taxon>Actinomycetes</taxon>
        <taxon>Micromonosporales</taxon>
        <taxon>Micromonosporaceae</taxon>
        <taxon>Micromonospora</taxon>
    </lineage>
</organism>
<feature type="compositionally biased region" description="Polar residues" evidence="1">
    <location>
        <begin position="1"/>
        <end position="12"/>
    </location>
</feature>
<evidence type="ECO:0000256" key="1">
    <source>
        <dbReference type="SAM" id="MobiDB-lite"/>
    </source>
</evidence>
<proteinExistence type="predicted"/>
<gene>
    <name evidence="3" type="ORF">Van01_16620</name>
</gene>
<dbReference type="RefSeq" id="WP_204003224.1">
    <property type="nucleotide sequence ID" value="NZ_BOOZ01000007.1"/>
</dbReference>